<comment type="caution">
    <text evidence="2">The sequence shown here is derived from an EMBL/GenBank/DDBJ whole genome shotgun (WGS) entry which is preliminary data.</text>
</comment>
<protein>
    <submittedName>
        <fullName evidence="2">Uncharacterized protein</fullName>
    </submittedName>
</protein>
<evidence type="ECO:0000256" key="1">
    <source>
        <dbReference type="SAM" id="MobiDB-lite"/>
    </source>
</evidence>
<evidence type="ECO:0000313" key="2">
    <source>
        <dbReference type="EMBL" id="MPN29260.1"/>
    </source>
</evidence>
<gene>
    <name evidence="2" type="ORF">SDC9_176711</name>
</gene>
<sequence>MRDRPARPGGLAGAAGRRAGGAAGGRSVGPGGPRDVRRLGGLVHPAEHDVGCRGPAVRHDTDGLQVDRAGARAGVRLRGGDRVLLRPGGGGRQGRHHHSGAGARPRRTARRRGTYAARPARRGDADPRAARHRPVGGPHLRRRRDRRGDGPAADRAARRPGRRGGDGH</sequence>
<feature type="compositionally biased region" description="Basic residues" evidence="1">
    <location>
        <begin position="130"/>
        <end position="145"/>
    </location>
</feature>
<feature type="region of interest" description="Disordered" evidence="1">
    <location>
        <begin position="1"/>
        <end position="168"/>
    </location>
</feature>
<feature type="compositionally biased region" description="Basic and acidic residues" evidence="1">
    <location>
        <begin position="45"/>
        <end position="62"/>
    </location>
</feature>
<proteinExistence type="predicted"/>
<organism evidence="2">
    <name type="scientific">bioreactor metagenome</name>
    <dbReference type="NCBI Taxonomy" id="1076179"/>
    <lineage>
        <taxon>unclassified sequences</taxon>
        <taxon>metagenomes</taxon>
        <taxon>ecological metagenomes</taxon>
    </lineage>
</organism>
<dbReference type="EMBL" id="VSSQ01079860">
    <property type="protein sequence ID" value="MPN29260.1"/>
    <property type="molecule type" value="Genomic_DNA"/>
</dbReference>
<dbReference type="AlphaFoldDB" id="A0A645GSJ9"/>
<feature type="compositionally biased region" description="Low complexity" evidence="1">
    <location>
        <begin position="66"/>
        <end position="76"/>
    </location>
</feature>
<accession>A0A645GSJ9</accession>
<feature type="compositionally biased region" description="Gly residues" evidence="1">
    <location>
        <begin position="10"/>
        <end position="32"/>
    </location>
</feature>
<reference evidence="2" key="1">
    <citation type="submission" date="2019-08" db="EMBL/GenBank/DDBJ databases">
        <authorList>
            <person name="Kucharzyk K."/>
            <person name="Murdoch R.W."/>
            <person name="Higgins S."/>
            <person name="Loffler F."/>
        </authorList>
    </citation>
    <scope>NUCLEOTIDE SEQUENCE</scope>
</reference>
<feature type="compositionally biased region" description="Basic residues" evidence="1">
    <location>
        <begin position="93"/>
        <end position="113"/>
    </location>
</feature>
<name>A0A645GSJ9_9ZZZZ</name>